<dbReference type="Gene3D" id="3.90.220.20">
    <property type="entry name" value="DNA methylase specificity domains"/>
    <property type="match status" value="1"/>
</dbReference>
<dbReference type="GO" id="GO:0004519">
    <property type="term" value="F:endonuclease activity"/>
    <property type="evidence" value="ECO:0007669"/>
    <property type="project" value="UniProtKB-KW"/>
</dbReference>
<evidence type="ECO:0000259" key="4">
    <source>
        <dbReference type="Pfam" id="PF01420"/>
    </source>
</evidence>
<keyword evidence="6" id="KW-1185">Reference proteome</keyword>
<keyword evidence="2" id="KW-0680">Restriction system</keyword>
<keyword evidence="5" id="KW-0540">Nuclease</keyword>
<dbReference type="RefSeq" id="WP_382394787.1">
    <property type="nucleotide sequence ID" value="NZ_JBHUNA010000030.1"/>
</dbReference>
<keyword evidence="5" id="KW-0378">Hydrolase</keyword>
<dbReference type="Pfam" id="PF01420">
    <property type="entry name" value="Methylase_S"/>
    <property type="match status" value="1"/>
</dbReference>
<evidence type="ECO:0000256" key="3">
    <source>
        <dbReference type="ARBA" id="ARBA00023125"/>
    </source>
</evidence>
<dbReference type="Proteomes" id="UP001597502">
    <property type="component" value="Unassembled WGS sequence"/>
</dbReference>
<dbReference type="InterPro" id="IPR052021">
    <property type="entry name" value="Type-I_RS_S_subunit"/>
</dbReference>
<proteinExistence type="inferred from homology"/>
<dbReference type="PANTHER" id="PTHR30408">
    <property type="entry name" value="TYPE-1 RESTRICTION ENZYME ECOKI SPECIFICITY PROTEIN"/>
    <property type="match status" value="1"/>
</dbReference>
<organism evidence="5 6">
    <name type="scientific">Lentibacillus juripiscarius</name>
    <dbReference type="NCBI Taxonomy" id="257446"/>
    <lineage>
        <taxon>Bacteria</taxon>
        <taxon>Bacillati</taxon>
        <taxon>Bacillota</taxon>
        <taxon>Bacilli</taxon>
        <taxon>Bacillales</taxon>
        <taxon>Bacillaceae</taxon>
        <taxon>Lentibacillus</taxon>
    </lineage>
</organism>
<keyword evidence="3" id="KW-0238">DNA-binding</keyword>
<reference evidence="6" key="1">
    <citation type="journal article" date="2019" name="Int. J. Syst. Evol. Microbiol.">
        <title>The Global Catalogue of Microorganisms (GCM) 10K type strain sequencing project: providing services to taxonomists for standard genome sequencing and annotation.</title>
        <authorList>
            <consortium name="The Broad Institute Genomics Platform"/>
            <consortium name="The Broad Institute Genome Sequencing Center for Infectious Disease"/>
            <person name="Wu L."/>
            <person name="Ma J."/>
        </authorList>
    </citation>
    <scope>NUCLEOTIDE SEQUENCE [LARGE SCALE GENOMIC DNA]</scope>
    <source>
        <strain evidence="6">TISTR 1535</strain>
    </source>
</reference>
<comment type="similarity">
    <text evidence="1">Belongs to the type-I restriction system S methylase family.</text>
</comment>
<protein>
    <submittedName>
        <fullName evidence="5">Restriction endonuclease subunit S</fullName>
    </submittedName>
</protein>
<keyword evidence="5" id="KW-0255">Endonuclease</keyword>
<gene>
    <name evidence="5" type="ORF">ACFSUO_12975</name>
</gene>
<evidence type="ECO:0000256" key="1">
    <source>
        <dbReference type="ARBA" id="ARBA00010923"/>
    </source>
</evidence>
<name>A0ABW5V860_9BACI</name>
<evidence type="ECO:0000256" key="2">
    <source>
        <dbReference type="ARBA" id="ARBA00022747"/>
    </source>
</evidence>
<evidence type="ECO:0000313" key="5">
    <source>
        <dbReference type="EMBL" id="MFD2761864.1"/>
    </source>
</evidence>
<dbReference type="SUPFAM" id="SSF116734">
    <property type="entry name" value="DNA methylase specificity domain"/>
    <property type="match status" value="1"/>
</dbReference>
<dbReference type="InterPro" id="IPR044946">
    <property type="entry name" value="Restrct_endonuc_typeI_TRD_sf"/>
</dbReference>
<dbReference type="InterPro" id="IPR000055">
    <property type="entry name" value="Restrct_endonuc_typeI_TRD"/>
</dbReference>
<dbReference type="EMBL" id="JBHUNA010000030">
    <property type="protein sequence ID" value="MFD2761864.1"/>
    <property type="molecule type" value="Genomic_DNA"/>
</dbReference>
<accession>A0ABW5V860</accession>
<evidence type="ECO:0000313" key="6">
    <source>
        <dbReference type="Proteomes" id="UP001597502"/>
    </source>
</evidence>
<comment type="caution">
    <text evidence="5">The sequence shown here is derived from an EMBL/GenBank/DDBJ whole genome shotgun (WGS) entry which is preliminary data.</text>
</comment>
<dbReference type="CDD" id="cd17495">
    <property type="entry name" value="RMtype1_S_Cep9333ORF4827P-TRD2-CR2_like"/>
    <property type="match status" value="1"/>
</dbReference>
<sequence length="199" mass="22291">MIPKGWEVVSLNQFADINMGQSPKSEYYNNQGNGLPFHQGIKDFGFRFPSHQTFSTIEKKVANSGDILLSVRAPVGRMNVADQSIVIGRGLCGLRSKSGHQAFLYYKLRDVFKVIDSMGSGTVFNSINKKDVENLKVLVPEDSTLQKFEELASKWDKQIKCNTEESLILQQTRDYLLPKLLSGEIDVSEAKETVESALQ</sequence>
<dbReference type="PANTHER" id="PTHR30408:SF12">
    <property type="entry name" value="TYPE I RESTRICTION ENZYME MJAVIII SPECIFICITY SUBUNIT"/>
    <property type="match status" value="1"/>
</dbReference>
<feature type="domain" description="Type I restriction modification DNA specificity" evidence="4">
    <location>
        <begin position="3"/>
        <end position="147"/>
    </location>
</feature>